<comment type="caution">
    <text evidence="3">The sequence shown here is derived from an EMBL/GenBank/DDBJ whole genome shotgun (WGS) entry which is preliminary data.</text>
</comment>
<dbReference type="NCBIfam" id="TIGR00049">
    <property type="entry name" value="iron-sulfur cluster assembly accessory protein"/>
    <property type="match status" value="1"/>
</dbReference>
<comment type="similarity">
    <text evidence="1">Belongs to the HesB/IscA family.</text>
</comment>
<proteinExistence type="inferred from homology"/>
<evidence type="ECO:0000256" key="1">
    <source>
        <dbReference type="ARBA" id="ARBA00006718"/>
    </source>
</evidence>
<protein>
    <recommendedName>
        <fullName evidence="2">Core domain-containing protein</fullName>
    </recommendedName>
</protein>
<dbReference type="SUPFAM" id="SSF89360">
    <property type="entry name" value="HesB-like domain"/>
    <property type="match status" value="1"/>
</dbReference>
<dbReference type="PANTHER" id="PTHR43011">
    <property type="entry name" value="IRON-SULFUR CLUSTER ASSEMBLY 2 HOMOLOG, MITOCHONDRIAL"/>
    <property type="match status" value="1"/>
</dbReference>
<dbReference type="GO" id="GO:0005739">
    <property type="term" value="C:mitochondrion"/>
    <property type="evidence" value="ECO:0007669"/>
    <property type="project" value="TreeGrafter"/>
</dbReference>
<name>A0A507CK96_9FUNG</name>
<dbReference type="GO" id="GO:0005506">
    <property type="term" value="F:iron ion binding"/>
    <property type="evidence" value="ECO:0007669"/>
    <property type="project" value="TreeGrafter"/>
</dbReference>
<gene>
    <name evidence="3" type="ORF">SeLEV6574_g06880</name>
</gene>
<evidence type="ECO:0000313" key="4">
    <source>
        <dbReference type="Proteomes" id="UP000320475"/>
    </source>
</evidence>
<dbReference type="InterPro" id="IPR000361">
    <property type="entry name" value="ATAP_core_dom"/>
</dbReference>
<dbReference type="GO" id="GO:0051539">
    <property type="term" value="F:4 iron, 4 sulfur cluster binding"/>
    <property type="evidence" value="ECO:0007669"/>
    <property type="project" value="TreeGrafter"/>
</dbReference>
<dbReference type="EMBL" id="QEAM01000426">
    <property type="protein sequence ID" value="TPX39979.1"/>
    <property type="molecule type" value="Genomic_DNA"/>
</dbReference>
<dbReference type="GO" id="GO:0051537">
    <property type="term" value="F:2 iron, 2 sulfur cluster binding"/>
    <property type="evidence" value="ECO:0007669"/>
    <property type="project" value="TreeGrafter"/>
</dbReference>
<evidence type="ECO:0000259" key="2">
    <source>
        <dbReference type="Pfam" id="PF01521"/>
    </source>
</evidence>
<dbReference type="Pfam" id="PF01521">
    <property type="entry name" value="Fe-S_biosyn"/>
    <property type="match status" value="1"/>
</dbReference>
<dbReference type="Proteomes" id="UP000320475">
    <property type="component" value="Unassembled WGS sequence"/>
</dbReference>
<sequence>MKHREKVGHAFAIRKTGIGHNSREKPQHLARAYSPMTRPQPFLSLISRTRPSKLPLWSHAVSTARFLWNTTSIPLQQTRHLAATSPQATLESPTTERTIIVTDRAVKQLYHINAKEKTHALRIEVDSGGCHGYQVKMELTSEKAKEDDLIIEKGGAKVIVDSVSMSLIAGSKLDYVEELIGSSFRVVDNPKAESSSATSFPKSVPYTIEQLLNLFDLKAMDMVQIVLAWAYYAFVIENFKYLFTYINHRYHEGYKNELAVACVFDA</sequence>
<feature type="domain" description="Core" evidence="2">
    <location>
        <begin position="99"/>
        <end position="192"/>
    </location>
</feature>
<dbReference type="OrthoDB" id="1938621at2759"/>
<accession>A0A507CK96</accession>
<dbReference type="Gene3D" id="2.60.300.12">
    <property type="entry name" value="HesB-like domain"/>
    <property type="match status" value="1"/>
</dbReference>
<evidence type="ECO:0000313" key="3">
    <source>
        <dbReference type="EMBL" id="TPX39979.1"/>
    </source>
</evidence>
<dbReference type="InterPro" id="IPR035903">
    <property type="entry name" value="HesB-like_dom_sf"/>
</dbReference>
<dbReference type="VEuPathDB" id="FungiDB:SeMB42_g02187"/>
<reference evidence="3 4" key="1">
    <citation type="journal article" date="2019" name="Sci. Rep.">
        <title>Comparative genomics of chytrid fungi reveal insights into the obligate biotrophic and pathogenic lifestyle of Synchytrium endobioticum.</title>
        <authorList>
            <person name="van de Vossenberg B.T.L.H."/>
            <person name="Warris S."/>
            <person name="Nguyen H.D.T."/>
            <person name="van Gent-Pelzer M.P.E."/>
            <person name="Joly D.L."/>
            <person name="van de Geest H.C."/>
            <person name="Bonants P.J.M."/>
            <person name="Smith D.S."/>
            <person name="Levesque C.A."/>
            <person name="van der Lee T.A.J."/>
        </authorList>
    </citation>
    <scope>NUCLEOTIDE SEQUENCE [LARGE SCALE GENOMIC DNA]</scope>
    <source>
        <strain evidence="3 4">LEV6574</strain>
    </source>
</reference>
<dbReference type="GO" id="GO:0016226">
    <property type="term" value="P:iron-sulfur cluster assembly"/>
    <property type="evidence" value="ECO:0007669"/>
    <property type="project" value="InterPro"/>
</dbReference>
<organism evidence="3 4">
    <name type="scientific">Synchytrium endobioticum</name>
    <dbReference type="NCBI Taxonomy" id="286115"/>
    <lineage>
        <taxon>Eukaryota</taxon>
        <taxon>Fungi</taxon>
        <taxon>Fungi incertae sedis</taxon>
        <taxon>Chytridiomycota</taxon>
        <taxon>Chytridiomycota incertae sedis</taxon>
        <taxon>Chytridiomycetes</taxon>
        <taxon>Synchytriales</taxon>
        <taxon>Synchytriaceae</taxon>
        <taxon>Synchytrium</taxon>
    </lineage>
</organism>
<dbReference type="PANTHER" id="PTHR43011:SF1">
    <property type="entry name" value="IRON-SULFUR CLUSTER ASSEMBLY 2 HOMOLOG, MITOCHONDRIAL"/>
    <property type="match status" value="1"/>
</dbReference>
<dbReference type="AlphaFoldDB" id="A0A507CK96"/>
<dbReference type="InterPro" id="IPR016092">
    <property type="entry name" value="ATAP"/>
</dbReference>